<dbReference type="InterPro" id="IPR000719">
    <property type="entry name" value="Prot_kinase_dom"/>
</dbReference>
<dbReference type="Proteomes" id="UP001519309">
    <property type="component" value="Unassembled WGS sequence"/>
</dbReference>
<evidence type="ECO:0000313" key="11">
    <source>
        <dbReference type="Proteomes" id="UP000092659"/>
    </source>
</evidence>
<keyword evidence="2" id="KW-0723">Serine/threonine-protein kinase</keyword>
<dbReference type="Gene3D" id="1.10.510.10">
    <property type="entry name" value="Transferase(Phosphotransferase) domain 1"/>
    <property type="match status" value="1"/>
</dbReference>
<dbReference type="PROSITE" id="PS50011">
    <property type="entry name" value="PROTEIN_KINASE_DOM"/>
    <property type="match status" value="1"/>
</dbReference>
<dbReference type="Pfam" id="PF25816">
    <property type="entry name" value="RamC_N"/>
    <property type="match status" value="1"/>
</dbReference>
<keyword evidence="7" id="KW-0862">Zinc</keyword>
<dbReference type="CDD" id="cd04791">
    <property type="entry name" value="LanC_SerThrkinase"/>
    <property type="match status" value="1"/>
</dbReference>
<evidence type="ECO:0000256" key="1">
    <source>
        <dbReference type="ARBA" id="ARBA00012513"/>
    </source>
</evidence>
<dbReference type="InterPro" id="IPR057929">
    <property type="entry name" value="RamC_N"/>
</dbReference>
<dbReference type="RefSeq" id="WP_067307238.1">
    <property type="nucleotide sequence ID" value="NZ_CP016279.1"/>
</dbReference>
<dbReference type="Pfam" id="PF00069">
    <property type="entry name" value="Pkinase"/>
    <property type="match status" value="1"/>
</dbReference>
<feature type="binding site" evidence="7">
    <location>
        <position position="817"/>
    </location>
    <ligand>
        <name>Zn(2+)</name>
        <dbReference type="ChEBI" id="CHEBI:29105"/>
    </ligand>
</feature>
<keyword evidence="7" id="KW-0479">Metal-binding</keyword>
<dbReference type="InterPro" id="IPR058053">
    <property type="entry name" value="RamC_C"/>
</dbReference>
<dbReference type="EC" id="2.7.11.1" evidence="1"/>
<accession>A0A1B1AZG2</accession>
<dbReference type="NCBIfam" id="NF038150">
    <property type="entry name" value="lanthi_synth_IV"/>
    <property type="match status" value="1"/>
</dbReference>
<evidence type="ECO:0000256" key="7">
    <source>
        <dbReference type="PIRSR" id="PIRSR607822-1"/>
    </source>
</evidence>
<organism evidence="9 11">
    <name type="scientific">Streptomyces griseochromogenes</name>
    <dbReference type="NCBI Taxonomy" id="68214"/>
    <lineage>
        <taxon>Bacteria</taxon>
        <taxon>Bacillati</taxon>
        <taxon>Actinomycetota</taxon>
        <taxon>Actinomycetes</taxon>
        <taxon>Kitasatosporales</taxon>
        <taxon>Streptomycetaceae</taxon>
        <taxon>Streptomyces</taxon>
    </lineage>
</organism>
<dbReference type="Gene3D" id="1.50.10.20">
    <property type="match status" value="1"/>
</dbReference>
<keyword evidence="12" id="KW-1185">Reference proteome</keyword>
<evidence type="ECO:0000313" key="10">
    <source>
        <dbReference type="EMBL" id="MBP2056619.1"/>
    </source>
</evidence>
<keyword evidence="3 10" id="KW-0808">Transferase</keyword>
<feature type="binding site" evidence="7">
    <location>
        <position position="771"/>
    </location>
    <ligand>
        <name>Zn(2+)</name>
        <dbReference type="ChEBI" id="CHEBI:29105"/>
    </ligand>
</feature>
<evidence type="ECO:0000259" key="8">
    <source>
        <dbReference type="PROSITE" id="PS50011"/>
    </source>
</evidence>
<dbReference type="SMART" id="SM01260">
    <property type="entry name" value="LANC_like"/>
    <property type="match status" value="1"/>
</dbReference>
<evidence type="ECO:0000256" key="4">
    <source>
        <dbReference type="ARBA" id="ARBA00022741"/>
    </source>
</evidence>
<reference evidence="10 12" key="2">
    <citation type="submission" date="2021-03" db="EMBL/GenBank/DDBJ databases">
        <title>Genomic Encyclopedia of Type Strains, Phase IV (KMG-IV): sequencing the most valuable type-strain genomes for metagenomic binning, comparative biology and taxonomic classification.</title>
        <authorList>
            <person name="Goeker M."/>
        </authorList>
    </citation>
    <scope>NUCLEOTIDE SEQUENCE [LARGE SCALE GENOMIC DNA]</scope>
    <source>
        <strain evidence="10 12">DSM 40499</strain>
    </source>
</reference>
<dbReference type="STRING" id="68214.AVL59_22295"/>
<keyword evidence="6" id="KW-0067">ATP-binding</keyword>
<feature type="domain" description="Protein kinase" evidence="8">
    <location>
        <begin position="217"/>
        <end position="484"/>
    </location>
</feature>
<dbReference type="EMBL" id="CP016279">
    <property type="protein sequence ID" value="ANP51937.1"/>
    <property type="molecule type" value="Genomic_DNA"/>
</dbReference>
<evidence type="ECO:0000313" key="12">
    <source>
        <dbReference type="Proteomes" id="UP001519309"/>
    </source>
</evidence>
<dbReference type="PANTHER" id="PTHR43289:SF6">
    <property type="entry name" value="SERINE_THREONINE-PROTEIN KINASE NEKL-3"/>
    <property type="match status" value="1"/>
</dbReference>
<protein>
    <recommendedName>
        <fullName evidence="1">non-specific serine/threonine protein kinase</fullName>
        <ecNumber evidence="1">2.7.11.1</ecNumber>
    </recommendedName>
</protein>
<sequence>MTFRENDSFPLQGLVRLLLQREERGDWTVTPGGFWCHVQPADYPWPVQGWKLHISATPLSAPVVLERAATVLLRHGCAFKFTATQEELISLVSSNCARGSSGKFITAYPRDDEHFRLLAGKLDRGTQGLPGPAVLSDRPYRPGSLVHYRYGAFRGITALSNDGGYESLLKGPDGTLVKDERNAWFSPPAWAPSPLPGHRPPTAATQQPSAVLLAERFMAHKAIKHSAKGGVFRAVDQHTGKDVVVKQARPHVGERMDGTDVRDVLRHEATMLDELAPLGFTPRAVALFEQQDSLFLAQEAIAGLPLRGWIAERTAFGSNKAVSFARITRMALQLAEIVAAVHGRGLLLRDLTPNNLMVTPDGDLRMIDLEYATRPGTAVNRVLTTAYASPEQVGAPMLGPAPELSSDLYALGATLFFLVSGSDPVLPEDQPACRPVRQRIQTLLDAMSVHSPAVRSFTPLIVALMDDDPSRRWDLQTVQSHLRTLADNSSSAPVSGTEGTGCGAPAPLSAAGQDRLVADGIGHLLATMDPSGDRLWPSSGGFGAITDPCSVQHGAAGVLQVLTRAACQLPDARLADAVAQVAGWIVRRLPAEPRTLPGLYFGRAGTAWALHDAALLLDDKRLAERAVDLARRLPTAWPNPDVCHGTAGAGMAHLQLWQDTGDSDLGDRMRACADALAAAAVHTPEGVCWPVPADFDSVFAGTTSYGFAHGTAGIGAFLLAAGAATGNQEYLALARAAADALAAAALLDGDQVSWPAGPGETHPSSLPLSWCNGAAGIGAFLVRMWQYTGEVRYRDLAIRAGRTVLAGSWQQSSVLCHGLAGSGEFLLDLADHLHAPRYRQAAADLAVRITARHALHEGRMVVADESMHAVSADYNTGLSGVIGFVLRLRHGGARMWMPAMPAPAASLASQEAA</sequence>
<dbReference type="PRINTS" id="PR01950">
    <property type="entry name" value="LANCSUPER"/>
</dbReference>
<gene>
    <name evidence="9" type="ORF">AVL59_22295</name>
    <name evidence="10" type="ORF">J2Z21_009638</name>
</gene>
<evidence type="ECO:0000256" key="2">
    <source>
        <dbReference type="ARBA" id="ARBA00022527"/>
    </source>
</evidence>
<dbReference type="SUPFAM" id="SSF56112">
    <property type="entry name" value="Protein kinase-like (PK-like)"/>
    <property type="match status" value="1"/>
</dbReference>
<dbReference type="SUPFAM" id="SSF158745">
    <property type="entry name" value="LanC-like"/>
    <property type="match status" value="1"/>
</dbReference>
<evidence type="ECO:0000313" key="9">
    <source>
        <dbReference type="EMBL" id="ANP51937.1"/>
    </source>
</evidence>
<dbReference type="InterPro" id="IPR011009">
    <property type="entry name" value="Kinase-like_dom_sf"/>
</dbReference>
<evidence type="ECO:0000256" key="6">
    <source>
        <dbReference type="ARBA" id="ARBA00022840"/>
    </source>
</evidence>
<dbReference type="KEGG" id="sgs:AVL59_22295"/>
<dbReference type="Pfam" id="PF05147">
    <property type="entry name" value="LANC_like"/>
    <property type="match status" value="1"/>
</dbReference>
<reference evidence="9 11" key="1">
    <citation type="submission" date="2016-06" db="EMBL/GenBank/DDBJ databases">
        <title>Complete genome sequence of Streptomyces griseochromogenes ATCC 14511, the Blasticidin S producer.</title>
        <authorList>
            <person name="Wu L."/>
        </authorList>
    </citation>
    <scope>NUCLEOTIDE SEQUENCE [LARGE SCALE GENOMIC DNA]</scope>
    <source>
        <strain evidence="9 11">ATCC 14511</strain>
    </source>
</reference>
<dbReference type="GO" id="GO:0004674">
    <property type="term" value="F:protein serine/threonine kinase activity"/>
    <property type="evidence" value="ECO:0007669"/>
    <property type="project" value="UniProtKB-KW"/>
</dbReference>
<keyword evidence="4" id="KW-0547">Nucleotide-binding</keyword>
<name>A0A1B1AZG2_9ACTN</name>
<dbReference type="GO" id="GO:0005524">
    <property type="term" value="F:ATP binding"/>
    <property type="evidence" value="ECO:0007669"/>
    <property type="project" value="UniProtKB-KW"/>
</dbReference>
<evidence type="ECO:0000256" key="5">
    <source>
        <dbReference type="ARBA" id="ARBA00022777"/>
    </source>
</evidence>
<dbReference type="InterPro" id="IPR007822">
    <property type="entry name" value="LANC-like"/>
</dbReference>
<dbReference type="Proteomes" id="UP000092659">
    <property type="component" value="Chromosome"/>
</dbReference>
<evidence type="ECO:0000256" key="3">
    <source>
        <dbReference type="ARBA" id="ARBA00022679"/>
    </source>
</evidence>
<dbReference type="OrthoDB" id="1492512at2"/>
<dbReference type="GO" id="GO:0046872">
    <property type="term" value="F:metal ion binding"/>
    <property type="evidence" value="ECO:0007669"/>
    <property type="project" value="UniProtKB-KW"/>
</dbReference>
<dbReference type="GO" id="GO:0031179">
    <property type="term" value="P:peptide modification"/>
    <property type="evidence" value="ECO:0007669"/>
    <property type="project" value="InterPro"/>
</dbReference>
<dbReference type="AlphaFoldDB" id="A0A1B1AZG2"/>
<proteinExistence type="predicted"/>
<dbReference type="EMBL" id="JAGGLP010000053">
    <property type="protein sequence ID" value="MBP2056619.1"/>
    <property type="molecule type" value="Genomic_DNA"/>
</dbReference>
<keyword evidence="5" id="KW-0418">Kinase</keyword>
<dbReference type="PANTHER" id="PTHR43289">
    <property type="entry name" value="MITOGEN-ACTIVATED PROTEIN KINASE KINASE KINASE 20-RELATED"/>
    <property type="match status" value="1"/>
</dbReference>
<dbReference type="SMART" id="SM00220">
    <property type="entry name" value="S_TKc"/>
    <property type="match status" value="1"/>
</dbReference>
<feature type="binding site" evidence="7">
    <location>
        <position position="816"/>
    </location>
    <ligand>
        <name>Zn(2+)</name>
        <dbReference type="ChEBI" id="CHEBI:29105"/>
    </ligand>
</feature>